<keyword evidence="2" id="KW-1185">Reference proteome</keyword>
<protein>
    <submittedName>
        <fullName evidence="1">Uncharacterized protein</fullName>
    </submittedName>
</protein>
<accession>A0ABQ1SXI6</accession>
<evidence type="ECO:0000313" key="2">
    <source>
        <dbReference type="Proteomes" id="UP000606498"/>
    </source>
</evidence>
<name>A0ABQ1SXI6_9GAMM</name>
<evidence type="ECO:0000313" key="1">
    <source>
        <dbReference type="EMBL" id="GGE65565.1"/>
    </source>
</evidence>
<dbReference type="RefSeq" id="WP_100143670.1">
    <property type="nucleotide sequence ID" value="NZ_BMKO01000001.1"/>
</dbReference>
<sequence length="71" mass="8460">MMGNHANKRAAAARHNAAYVAKAEKPNKRKLITEKVRRLFDDLLDLVESTWHSRAVMRLEWRYFKTKYLWG</sequence>
<comment type="caution">
    <text evidence="1">The sequence shown here is derived from an EMBL/GenBank/DDBJ whole genome shotgun (WGS) entry which is preliminary data.</text>
</comment>
<gene>
    <name evidence="1" type="ORF">GCM10011520_02900</name>
</gene>
<reference evidence="2" key="1">
    <citation type="journal article" date="2019" name="Int. J. Syst. Evol. Microbiol.">
        <title>The Global Catalogue of Microorganisms (GCM) 10K type strain sequencing project: providing services to taxonomists for standard genome sequencing and annotation.</title>
        <authorList>
            <consortium name="The Broad Institute Genomics Platform"/>
            <consortium name="The Broad Institute Genome Sequencing Center for Infectious Disease"/>
            <person name="Wu L."/>
            <person name="Ma J."/>
        </authorList>
    </citation>
    <scope>NUCLEOTIDE SEQUENCE [LARGE SCALE GENOMIC DNA]</scope>
    <source>
        <strain evidence="2">CGMCC 1.16033</strain>
    </source>
</reference>
<organism evidence="1 2">
    <name type="scientific">Shewanella carassii</name>
    <dbReference type="NCBI Taxonomy" id="1987584"/>
    <lineage>
        <taxon>Bacteria</taxon>
        <taxon>Pseudomonadati</taxon>
        <taxon>Pseudomonadota</taxon>
        <taxon>Gammaproteobacteria</taxon>
        <taxon>Alteromonadales</taxon>
        <taxon>Shewanellaceae</taxon>
        <taxon>Shewanella</taxon>
    </lineage>
</organism>
<proteinExistence type="predicted"/>
<dbReference type="Proteomes" id="UP000606498">
    <property type="component" value="Unassembled WGS sequence"/>
</dbReference>
<dbReference type="EMBL" id="BMKO01000001">
    <property type="protein sequence ID" value="GGE65565.1"/>
    <property type="molecule type" value="Genomic_DNA"/>
</dbReference>